<dbReference type="InterPro" id="IPR000792">
    <property type="entry name" value="Tscrpt_reg_LuxR_C"/>
</dbReference>
<dbReference type="AlphaFoldDB" id="A0A4R3Z8Y3"/>
<name>A0A4R3Z8Y3_9FIRM</name>
<dbReference type="SUPFAM" id="SSF46894">
    <property type="entry name" value="C-terminal effector domain of the bipartite response regulators"/>
    <property type="match status" value="1"/>
</dbReference>
<organism evidence="2 3">
    <name type="scientific">Longibaculum muris</name>
    <dbReference type="NCBI Taxonomy" id="1796628"/>
    <lineage>
        <taxon>Bacteria</taxon>
        <taxon>Bacillati</taxon>
        <taxon>Bacillota</taxon>
        <taxon>Erysipelotrichia</taxon>
        <taxon>Erysipelotrichales</taxon>
        <taxon>Coprobacillaceae</taxon>
        <taxon>Longibaculum</taxon>
    </lineage>
</organism>
<comment type="caution">
    <text evidence="2">The sequence shown here is derived from an EMBL/GenBank/DDBJ whole genome shotgun (WGS) entry which is preliminary data.</text>
</comment>
<evidence type="ECO:0000313" key="3">
    <source>
        <dbReference type="Proteomes" id="UP000295515"/>
    </source>
</evidence>
<feature type="domain" description="HTH luxR-type" evidence="1">
    <location>
        <begin position="8"/>
        <end position="38"/>
    </location>
</feature>
<protein>
    <submittedName>
        <fullName evidence="2">Regulatory LuxR family protein</fullName>
    </submittedName>
</protein>
<dbReference type="Pfam" id="PF00196">
    <property type="entry name" value="GerE"/>
    <property type="match status" value="1"/>
</dbReference>
<proteinExistence type="predicted"/>
<dbReference type="GO" id="GO:0006355">
    <property type="term" value="P:regulation of DNA-templated transcription"/>
    <property type="evidence" value="ECO:0007669"/>
    <property type="project" value="InterPro"/>
</dbReference>
<accession>A0A4R3Z8Y3</accession>
<keyword evidence="3" id="KW-1185">Reference proteome</keyword>
<reference evidence="2 3" key="1">
    <citation type="submission" date="2019-03" db="EMBL/GenBank/DDBJ databases">
        <title>Genomic Encyclopedia of Type Strains, Phase IV (KMG-IV): sequencing the most valuable type-strain genomes for metagenomic binning, comparative biology and taxonomic classification.</title>
        <authorList>
            <person name="Goeker M."/>
        </authorList>
    </citation>
    <scope>NUCLEOTIDE SEQUENCE [LARGE SCALE GENOMIC DNA]</scope>
    <source>
        <strain evidence="2 3">DSM 29487</strain>
    </source>
</reference>
<dbReference type="InterPro" id="IPR016032">
    <property type="entry name" value="Sig_transdc_resp-reg_C-effctor"/>
</dbReference>
<dbReference type="Proteomes" id="UP000295515">
    <property type="component" value="Unassembled WGS sequence"/>
</dbReference>
<dbReference type="EMBL" id="SMCQ01000001">
    <property type="protein sequence ID" value="TCW03059.1"/>
    <property type="molecule type" value="Genomic_DNA"/>
</dbReference>
<evidence type="ECO:0000313" key="2">
    <source>
        <dbReference type="EMBL" id="TCW03059.1"/>
    </source>
</evidence>
<dbReference type="Gene3D" id="1.10.10.60">
    <property type="entry name" value="Homeodomain-like"/>
    <property type="match status" value="1"/>
</dbReference>
<dbReference type="GO" id="GO:0003677">
    <property type="term" value="F:DNA binding"/>
    <property type="evidence" value="ECO:0007669"/>
    <property type="project" value="InterPro"/>
</dbReference>
<sequence length="136" mass="15773">MNDIQKTQITSMRAKGAGYKSIAKELGISENTIKSYCRRNNLTSTDEIKVIKDNKVFCKNCGVVVSQNDKRKMKQFCSDKCRMAWWNSHRDRVKHKKVTVKACPYCHKEFEVYGNSDKKYCSHDCYVADRFGGGRR</sequence>
<evidence type="ECO:0000259" key="1">
    <source>
        <dbReference type="Pfam" id="PF00196"/>
    </source>
</evidence>
<gene>
    <name evidence="2" type="ORF">EDD60_101365</name>
</gene>
<dbReference type="GeneID" id="98914183"/>
<dbReference type="RefSeq" id="WP_132226175.1">
    <property type="nucleotide sequence ID" value="NZ_JANKBF010000002.1"/>
</dbReference>